<protein>
    <recommendedName>
        <fullName evidence="6">Protein HflC</fullName>
    </recommendedName>
</protein>
<dbReference type="CDD" id="cd03405">
    <property type="entry name" value="SPFH_HflC"/>
    <property type="match status" value="1"/>
</dbReference>
<evidence type="ECO:0000313" key="10">
    <source>
        <dbReference type="Proteomes" id="UP000236434"/>
    </source>
</evidence>
<keyword evidence="5 7" id="KW-0472">Membrane</keyword>
<dbReference type="Gene3D" id="3.30.479.30">
    <property type="entry name" value="Band 7 domain"/>
    <property type="match status" value="1"/>
</dbReference>
<sequence length="286" mass="32994">MKNTTLWAVVIIIVFFGILFGTTAFYIVDQTQQAIVLRFGNIISIKTEPGIYVKTPFIDNVVKLEKRIMIYDIPVERVITSDRRTILADTYALWRIEDPQKFIETLRTVEVAMTRIDDIVYSHARDVIGNYTFPEVLSFQRVAILEDIKNRSEASLQDFGINVVDVRLKRTDLPQENTEAVYERMKSERYAMAAQLRAEGEREAQRMKAEADREASMIRSDAQKEAEIIRGTAEASALNIYSEAYSLDQDFYELQKITDIYKDSFNNSVLVLPNDSPLLKLFYEVE</sequence>
<dbReference type="SMART" id="SM00244">
    <property type="entry name" value="PHB"/>
    <property type="match status" value="1"/>
</dbReference>
<comment type="caution">
    <text evidence="9">The sequence shown here is derived from an EMBL/GenBank/DDBJ whole genome shotgun (WGS) entry which is preliminary data.</text>
</comment>
<keyword evidence="4 7" id="KW-1133">Transmembrane helix</keyword>
<dbReference type="RefSeq" id="WP_103066085.1">
    <property type="nucleotide sequence ID" value="NZ_AZRL01000002.1"/>
</dbReference>
<dbReference type="Pfam" id="PF01145">
    <property type="entry name" value="Band_7"/>
    <property type="match status" value="1"/>
</dbReference>
<feature type="domain" description="Band 7" evidence="8">
    <location>
        <begin position="23"/>
        <end position="185"/>
    </location>
</feature>
<evidence type="ECO:0000256" key="2">
    <source>
        <dbReference type="ARBA" id="ARBA00007862"/>
    </source>
</evidence>
<dbReference type="EMBL" id="AZRL01000002">
    <property type="protein sequence ID" value="PNR98526.1"/>
    <property type="molecule type" value="Genomic_DNA"/>
</dbReference>
<evidence type="ECO:0000256" key="3">
    <source>
        <dbReference type="ARBA" id="ARBA00022692"/>
    </source>
</evidence>
<dbReference type="PANTHER" id="PTHR42911">
    <property type="entry name" value="MODULATOR OF FTSH PROTEASE HFLC"/>
    <property type="match status" value="1"/>
</dbReference>
<dbReference type="SUPFAM" id="SSF117892">
    <property type="entry name" value="Band 7/SPFH domain"/>
    <property type="match status" value="1"/>
</dbReference>
<evidence type="ECO:0000256" key="1">
    <source>
        <dbReference type="ARBA" id="ARBA00004370"/>
    </source>
</evidence>
<evidence type="ECO:0000259" key="8">
    <source>
        <dbReference type="SMART" id="SM00244"/>
    </source>
</evidence>
<reference evidence="9 10" key="1">
    <citation type="submission" date="2013-12" db="EMBL/GenBank/DDBJ databases">
        <title>Comparative genomics of Petrotoga isolates.</title>
        <authorList>
            <person name="Nesbo C.L."/>
            <person name="Charchuk R."/>
            <person name="Chow K."/>
        </authorList>
    </citation>
    <scope>NUCLEOTIDE SEQUENCE [LARGE SCALE GENOMIC DNA]</scope>
    <source>
        <strain evidence="9 10">DSM 13574</strain>
    </source>
</reference>
<dbReference type="Proteomes" id="UP000236434">
    <property type="component" value="Unassembled WGS sequence"/>
</dbReference>
<accession>A0A2K1P738</accession>
<dbReference type="InterPro" id="IPR001107">
    <property type="entry name" value="Band_7"/>
</dbReference>
<evidence type="ECO:0000256" key="4">
    <source>
        <dbReference type="ARBA" id="ARBA00022989"/>
    </source>
</evidence>
<keyword evidence="3 7" id="KW-0812">Transmembrane</keyword>
<dbReference type="PIRSF" id="PIRSF005651">
    <property type="entry name" value="HflC"/>
    <property type="match status" value="1"/>
</dbReference>
<comment type="function">
    <text evidence="6">HflC and HflK could regulate a protease.</text>
</comment>
<evidence type="ECO:0000256" key="6">
    <source>
        <dbReference type="PIRNR" id="PIRNR005651"/>
    </source>
</evidence>
<evidence type="ECO:0000313" key="9">
    <source>
        <dbReference type="EMBL" id="PNR98526.1"/>
    </source>
</evidence>
<proteinExistence type="inferred from homology"/>
<comment type="subcellular location">
    <subcellularLocation>
        <location evidence="1">Membrane</location>
    </subcellularLocation>
</comment>
<evidence type="ECO:0000256" key="7">
    <source>
        <dbReference type="SAM" id="Phobius"/>
    </source>
</evidence>
<comment type="similarity">
    <text evidence="2 6">Belongs to the band 7/mec-2 family. HflC subfamily.</text>
</comment>
<dbReference type="PANTHER" id="PTHR42911:SF1">
    <property type="entry name" value="MODULATOR OF FTSH PROTEASE HFLC"/>
    <property type="match status" value="1"/>
</dbReference>
<dbReference type="InterPro" id="IPR010200">
    <property type="entry name" value="HflC"/>
</dbReference>
<gene>
    <name evidence="9" type="ORF">X929_00335</name>
</gene>
<dbReference type="AlphaFoldDB" id="A0A2K1P738"/>
<organism evidence="9 10">
    <name type="scientific">Petrotoga olearia DSM 13574</name>
    <dbReference type="NCBI Taxonomy" id="1122955"/>
    <lineage>
        <taxon>Bacteria</taxon>
        <taxon>Thermotogati</taxon>
        <taxon>Thermotogota</taxon>
        <taxon>Thermotogae</taxon>
        <taxon>Petrotogales</taxon>
        <taxon>Petrotogaceae</taxon>
        <taxon>Petrotoga</taxon>
    </lineage>
</organism>
<dbReference type="InterPro" id="IPR036013">
    <property type="entry name" value="Band_7/SPFH_dom_sf"/>
</dbReference>
<dbReference type="InterPro" id="IPR001972">
    <property type="entry name" value="Stomatin_HflK_fam"/>
</dbReference>
<name>A0A2K1P738_9BACT</name>
<dbReference type="PRINTS" id="PR00721">
    <property type="entry name" value="STOMATIN"/>
</dbReference>
<evidence type="ECO:0000256" key="5">
    <source>
        <dbReference type="ARBA" id="ARBA00023136"/>
    </source>
</evidence>
<dbReference type="GO" id="GO:0016020">
    <property type="term" value="C:membrane"/>
    <property type="evidence" value="ECO:0007669"/>
    <property type="project" value="UniProtKB-SubCell"/>
</dbReference>
<feature type="transmembrane region" description="Helical" evidence="7">
    <location>
        <begin position="6"/>
        <end position="28"/>
    </location>
</feature>
<dbReference type="OrthoDB" id="9809197at2"/>